<reference evidence="1 2" key="1">
    <citation type="submission" date="2016-10" db="EMBL/GenBank/DDBJ databases">
        <authorList>
            <person name="de Groot N.N."/>
        </authorList>
    </citation>
    <scope>NUCLEOTIDE SEQUENCE [LARGE SCALE GENOMIC DNA]</scope>
    <source>
        <strain>GEY</strain>
        <strain evidence="2">DSM 9560</strain>
    </source>
</reference>
<dbReference type="EMBL" id="FONY01000091">
    <property type="protein sequence ID" value="SFF62743.1"/>
    <property type="molecule type" value="Genomic_DNA"/>
</dbReference>
<dbReference type="InterPro" id="IPR022385">
    <property type="entry name" value="Rhs_assc_core"/>
</dbReference>
<evidence type="ECO:0000313" key="2">
    <source>
        <dbReference type="Proteomes" id="UP000199513"/>
    </source>
</evidence>
<accession>A0A1I2K8H3</accession>
<dbReference type="NCBIfam" id="TIGR03696">
    <property type="entry name" value="Rhs_assc_core"/>
    <property type="match status" value="1"/>
</dbReference>
<dbReference type="PANTHER" id="PTHR32305:SF15">
    <property type="entry name" value="PROTEIN RHSA-RELATED"/>
    <property type="match status" value="1"/>
</dbReference>
<name>A0A1I2K8H3_9BACT</name>
<dbReference type="AlphaFoldDB" id="A0A1I2K8H3"/>
<dbReference type="Gene3D" id="2.180.10.10">
    <property type="entry name" value="RHS repeat-associated core"/>
    <property type="match status" value="1"/>
</dbReference>
<protein>
    <submittedName>
        <fullName evidence="1">RHS repeat-associated core domain-containing protein</fullName>
    </submittedName>
</protein>
<sequence>MKGLDYTAPSPNVENKFTFNGKEKQTELGLHWHDYGARNYDAQIGRWHSIDPLAEKMRRWSPYNYAFNNPIRFIDPDGMAPLGDFYSSNGKKIGSDGINDNKKYIVFNKDEAKTIEKTSKAGGLTQLSSVKSGVSISQKIIARAEEAIRKQDETGNEHGFVAATDGSTSSLLTNGEKGEVSLGLGYEELEGQGKITEFDVHTHPSDYEINTDGSFIASSPTPSGEAGKVGGDGDYNYRGLKERQRKVTTANSWVIGMETTVIESNGNLTPNQVRKVSFYNNSSTNHTMKWDDFKKLATKVLNQ</sequence>
<dbReference type="RefSeq" id="WP_091549602.1">
    <property type="nucleotide sequence ID" value="NZ_FONY01000091.1"/>
</dbReference>
<proteinExistence type="predicted"/>
<dbReference type="Proteomes" id="UP000199513">
    <property type="component" value="Unassembled WGS sequence"/>
</dbReference>
<dbReference type="OrthoDB" id="667524at2"/>
<gene>
    <name evidence="1" type="ORF">SAMN04488541_10916</name>
</gene>
<dbReference type="InterPro" id="IPR050708">
    <property type="entry name" value="T6SS_VgrG/RHS"/>
</dbReference>
<dbReference type="PANTHER" id="PTHR32305">
    <property type="match status" value="1"/>
</dbReference>
<organism evidence="1 2">
    <name type="scientific">Thermoflexibacter ruber</name>
    <dbReference type="NCBI Taxonomy" id="1003"/>
    <lineage>
        <taxon>Bacteria</taxon>
        <taxon>Pseudomonadati</taxon>
        <taxon>Bacteroidota</taxon>
        <taxon>Cytophagia</taxon>
        <taxon>Cytophagales</taxon>
        <taxon>Thermoflexibacteraceae</taxon>
        <taxon>Thermoflexibacter</taxon>
    </lineage>
</organism>
<evidence type="ECO:0000313" key="1">
    <source>
        <dbReference type="EMBL" id="SFF62743.1"/>
    </source>
</evidence>
<keyword evidence="2" id="KW-1185">Reference proteome</keyword>
<dbReference type="STRING" id="1003.SAMN04488541_10916"/>